<sequence>MKPRLTNYFAVLFVLFVQFAFAQERTVSGTVSDNSGLPLPGVSIVVKGTQTGTQTDFDGKFSIQATPTTVLVFSFIGMKTQEVTASSTNLNVKMAEDAVELEGVVVTAFGIKRNPKDLGYSVSSVKAEDLTGNSEPDLIRSLNGKVAGVNVNVSTGVAGAANQITIRGINSFNGDTQPLIIVDGVAYDNTEITTSSQVTGGGGYQNGLSSLDPNDIATFNVLKSAAASALYGSRARNGVIVITTKSGSGGKKDSKLSVNVGTGTYFETIANLPDYQNKYGAGANGNYSNSNGSWGPSFESLTTIPTWGPLLDAFPELGPTQPYVAHPNNVKDLFQTGTVIDNTIGFSYSGQDGSFNVTISDLDQDGYIPYNTYDRTSIAVGGTFKLANKLTVGANASLSKTAQVGGFFGENQFDGSSSSFARTLYLARNWDFNLPYKDPVTGYSVTPVAGQFDHPLWSWEHDQISTDTYRTVTGMNLNYAINDHISASYRIGVNRYNLARKEIRDLGSRAEGGLGSITTDNYTNQNIESTLLLNFNYKLSDSFNFEGILGNNIFDETVHRIVYYGKELNLPNIYTMHNVKNISNLLDESTRKRNAGIFADVTFSYKEYLFLNATARNDFSSSLPKDNNSYFYPSASASIILTDALGIKSDVLGFAKLRAAYAKVGNDADAEFIKRSFVQGQAYNGATIIRNDTEIGDPNVTPEFTDEFEIGTDLEFFKRRIIVDLSLYNKTTKDLLTPVTVPTSSGYEILRTNLGEMTNKGIELGLTLVPVQNTNFKWTLYTTFTKNKNEVTELIEGLDRFALDPNEPSYVIKGEPFGVFYGTKFARDANGNYLIDQDGGGIIADPTPGIIGDPNPDFKMSFTNTLSYKGFTLRGQFDYRKGGDISSTTIESLLGRGVTRDTEDREHTFIIPGFYGNSDGTPVLDGAGNQIPNTTQINMNELYFSPAGGNTFAINSVDEADIYDGTVFRLREVSLTYDVPKKFLEKTPFGGISFSVIGNNLWYFAPNVPKYTNFDPDTTSFGGTALQGVEITAAPTAKRYGFRLNLTF</sequence>
<dbReference type="KEGG" id="fmg:HYN48_00655"/>
<dbReference type="InterPro" id="IPR023997">
    <property type="entry name" value="TonB-dep_OMP_SusC/RagA_CS"/>
</dbReference>
<evidence type="ECO:0000313" key="13">
    <source>
        <dbReference type="EMBL" id="AWA28714.1"/>
    </source>
</evidence>
<evidence type="ECO:0000256" key="2">
    <source>
        <dbReference type="ARBA" id="ARBA00022448"/>
    </source>
</evidence>
<keyword evidence="7 8" id="KW-0998">Cell outer membrane</keyword>
<dbReference type="InterPro" id="IPR008969">
    <property type="entry name" value="CarboxyPept-like_regulatory"/>
</dbReference>
<dbReference type="Proteomes" id="UP000244193">
    <property type="component" value="Chromosome"/>
</dbReference>
<dbReference type="Gene3D" id="2.170.130.10">
    <property type="entry name" value="TonB-dependent receptor, plug domain"/>
    <property type="match status" value="1"/>
</dbReference>
<name>A0A2S0RAY5_9FLAO</name>
<dbReference type="Pfam" id="PF00593">
    <property type="entry name" value="TonB_dep_Rec_b-barrel"/>
    <property type="match status" value="1"/>
</dbReference>
<dbReference type="NCBIfam" id="TIGR04057">
    <property type="entry name" value="SusC_RagA_signa"/>
    <property type="match status" value="1"/>
</dbReference>
<dbReference type="GO" id="GO:0009279">
    <property type="term" value="C:cell outer membrane"/>
    <property type="evidence" value="ECO:0007669"/>
    <property type="project" value="UniProtKB-SubCell"/>
</dbReference>
<keyword evidence="4 8" id="KW-0812">Transmembrane</keyword>
<evidence type="ECO:0000256" key="4">
    <source>
        <dbReference type="ARBA" id="ARBA00022692"/>
    </source>
</evidence>
<gene>
    <name evidence="13" type="ORF">HYN48_00655</name>
</gene>
<protein>
    <submittedName>
        <fullName evidence="13">SusC/RagA family TonB-linked outer membrane protein</fullName>
    </submittedName>
</protein>
<dbReference type="FunFam" id="2.60.40.1120:FF:000003">
    <property type="entry name" value="Outer membrane protein Omp121"/>
    <property type="match status" value="1"/>
</dbReference>
<evidence type="ECO:0000256" key="3">
    <source>
        <dbReference type="ARBA" id="ARBA00022452"/>
    </source>
</evidence>
<dbReference type="InterPro" id="IPR037066">
    <property type="entry name" value="Plug_dom_sf"/>
</dbReference>
<evidence type="ECO:0000313" key="14">
    <source>
        <dbReference type="Proteomes" id="UP000244193"/>
    </source>
</evidence>
<dbReference type="InterPro" id="IPR012910">
    <property type="entry name" value="Plug_dom"/>
</dbReference>
<dbReference type="SUPFAM" id="SSF49464">
    <property type="entry name" value="Carboxypeptidase regulatory domain-like"/>
    <property type="match status" value="1"/>
</dbReference>
<comment type="similarity">
    <text evidence="8 9">Belongs to the TonB-dependent receptor family.</text>
</comment>
<evidence type="ECO:0000256" key="6">
    <source>
        <dbReference type="ARBA" id="ARBA00023136"/>
    </source>
</evidence>
<dbReference type="InterPro" id="IPR039426">
    <property type="entry name" value="TonB-dep_rcpt-like"/>
</dbReference>
<evidence type="ECO:0000256" key="5">
    <source>
        <dbReference type="ARBA" id="ARBA00023077"/>
    </source>
</evidence>
<dbReference type="Pfam" id="PF07715">
    <property type="entry name" value="Plug"/>
    <property type="match status" value="1"/>
</dbReference>
<dbReference type="SUPFAM" id="SSF56935">
    <property type="entry name" value="Porins"/>
    <property type="match status" value="1"/>
</dbReference>
<evidence type="ECO:0000256" key="1">
    <source>
        <dbReference type="ARBA" id="ARBA00004571"/>
    </source>
</evidence>
<comment type="subcellular location">
    <subcellularLocation>
        <location evidence="1 8">Cell outer membrane</location>
        <topology evidence="1 8">Multi-pass membrane protein</topology>
    </subcellularLocation>
</comment>
<reference evidence="13 14" key="1">
    <citation type="submission" date="2018-04" db="EMBL/GenBank/DDBJ databases">
        <title>Genome sequencing of Flavobacterium sp. HYN0048.</title>
        <authorList>
            <person name="Yi H."/>
            <person name="Baek C."/>
        </authorList>
    </citation>
    <scope>NUCLEOTIDE SEQUENCE [LARGE SCALE GENOMIC DNA]</scope>
    <source>
        <strain evidence="13 14">HYN0048</strain>
    </source>
</reference>
<evidence type="ECO:0000256" key="8">
    <source>
        <dbReference type="PROSITE-ProRule" id="PRU01360"/>
    </source>
</evidence>
<keyword evidence="5 9" id="KW-0798">TonB box</keyword>
<dbReference type="EMBL" id="CP028811">
    <property type="protein sequence ID" value="AWA28714.1"/>
    <property type="molecule type" value="Genomic_DNA"/>
</dbReference>
<feature type="domain" description="TonB-dependent receptor plug" evidence="12">
    <location>
        <begin position="116"/>
        <end position="239"/>
    </location>
</feature>
<dbReference type="InterPro" id="IPR023996">
    <property type="entry name" value="TonB-dep_OMP_SusC/RagA"/>
</dbReference>
<feature type="signal peptide" evidence="10">
    <location>
        <begin position="1"/>
        <end position="22"/>
    </location>
</feature>
<dbReference type="Pfam" id="PF13715">
    <property type="entry name" value="CarbopepD_reg_2"/>
    <property type="match status" value="1"/>
</dbReference>
<dbReference type="AlphaFoldDB" id="A0A2S0RAY5"/>
<dbReference type="OrthoDB" id="9768177at2"/>
<keyword evidence="14" id="KW-1185">Reference proteome</keyword>
<dbReference type="InterPro" id="IPR036942">
    <property type="entry name" value="Beta-barrel_TonB_sf"/>
</dbReference>
<dbReference type="RefSeq" id="WP_108369301.1">
    <property type="nucleotide sequence ID" value="NZ_CP028811.1"/>
</dbReference>
<proteinExistence type="inferred from homology"/>
<evidence type="ECO:0000256" key="9">
    <source>
        <dbReference type="RuleBase" id="RU003357"/>
    </source>
</evidence>
<keyword evidence="2 8" id="KW-0813">Transport</keyword>
<dbReference type="InterPro" id="IPR000531">
    <property type="entry name" value="Beta-barrel_TonB"/>
</dbReference>
<accession>A0A2S0RAY5</accession>
<evidence type="ECO:0000256" key="10">
    <source>
        <dbReference type="SAM" id="SignalP"/>
    </source>
</evidence>
<keyword evidence="3 8" id="KW-1134">Transmembrane beta strand</keyword>
<dbReference type="Gene3D" id="2.60.40.1120">
    <property type="entry name" value="Carboxypeptidase-like, regulatory domain"/>
    <property type="match status" value="1"/>
</dbReference>
<feature type="domain" description="TonB-dependent receptor-like beta-barrel" evidence="11">
    <location>
        <begin position="414"/>
        <end position="788"/>
    </location>
</feature>
<evidence type="ECO:0000259" key="12">
    <source>
        <dbReference type="Pfam" id="PF07715"/>
    </source>
</evidence>
<dbReference type="NCBIfam" id="TIGR04056">
    <property type="entry name" value="OMP_RagA_SusC"/>
    <property type="match status" value="1"/>
</dbReference>
<dbReference type="Gene3D" id="2.40.170.20">
    <property type="entry name" value="TonB-dependent receptor, beta-barrel domain"/>
    <property type="match status" value="1"/>
</dbReference>
<evidence type="ECO:0000256" key="7">
    <source>
        <dbReference type="ARBA" id="ARBA00023237"/>
    </source>
</evidence>
<evidence type="ECO:0000259" key="11">
    <source>
        <dbReference type="Pfam" id="PF00593"/>
    </source>
</evidence>
<feature type="chain" id="PRO_5015571378" evidence="10">
    <location>
        <begin position="23"/>
        <end position="1048"/>
    </location>
</feature>
<keyword evidence="10" id="KW-0732">Signal</keyword>
<organism evidence="13 14">
    <name type="scientific">Flavobacterium magnum</name>
    <dbReference type="NCBI Taxonomy" id="2162713"/>
    <lineage>
        <taxon>Bacteria</taxon>
        <taxon>Pseudomonadati</taxon>
        <taxon>Bacteroidota</taxon>
        <taxon>Flavobacteriia</taxon>
        <taxon>Flavobacteriales</taxon>
        <taxon>Flavobacteriaceae</taxon>
        <taxon>Flavobacterium</taxon>
    </lineage>
</organism>
<keyword evidence="6 8" id="KW-0472">Membrane</keyword>
<dbReference type="PROSITE" id="PS52016">
    <property type="entry name" value="TONB_DEPENDENT_REC_3"/>
    <property type="match status" value="1"/>
</dbReference>